<sequence>MDSKRPVGKDAQAKSSTSSSLGLFDDNGIPILDGHNDLTIYDLLKRFSFRHMEAPDDGAKTINFWPIKVLERILSRDKITKALRDKEHGHPNTKPPKPLADTILGRASGPNRHTYLRIMALLCLLQREKEIGEWMRLRISDMSFPFRILDDVLCDHRGRELECVQDWSDIERESLIAKQWAVFVPYLELDFNGEAKHVDFHQSTVLPWCKLESQDRLNWPAESRFDGGYASIRGVIMPKSSHGFGPVLERIGLTPNGFALKMLKQTAPNNMVDDKLREQYDHEVQMLKQFGHHSQRHLIFLLTSYTLENKTGLCFLFPHAECDLHTYWENHEPSQESTYMTWFYRQLHGLVRAVQYLHDRGVSKQDGVKLYCGHGDVRPANILWFRSDGDRHGILVLADIGVAVFNRTVSRSRQPARYVAEIPGYHPPEMVQDDGLVNPTFDVWSLGCVFLDMIAWALGGYSYVQRFQQERIDEKSFSIRSDVFYKMIGGKGSDQTGSGVAEFMLKDSVTKGIKAMRSHKYCSPPIKVALDTIRKTMLVIDKARRARSRDLASIFKNLDNGIPIDSSVKDEENTKVDVKISADLLPYLGVMRVFRKEEDEEEISREVKSTPATPSTEGGNSPFGLSSKPASSAFNSKQESIGLEELRRQLNSLSDPSEQAGSLQRLQLDIEWEVHQAMKLYRNGTQFSSILTITGDEVNAQAATCHNYLQENIEGGLSLLQAIQGAWNDNQGFGTASDISVNISGPDSQTASISACGSGRTVINVACAFAWFCCAVRPIRQESITLSTFAFTLEKKSDTSPLVKLELLPLRQLNPGGSCWHKLFKKIMIVSNAPTYDRAHFSDPRTSRTLVPKGLDVPFDVMVKLAAVNYPIERDRGVVLKGFNTLLVATAIWTNGADTAIQWHFVSPCDRDKSMTYSQDEKHQVLEDENAGKQFEAVSKATRTFIGWGDTKEIHLSKVNRPDVDFTEAAKTGRTIIFKNATIGAVFGQAPVVSSVNMSFEVQSGSLRFPGQSMFHEMIVRSTKNPILLFAPEEKRGWLVPRLFVLECMAHINIQENGGLSDSLPPSDVDAADCKDLLLKHLSHKGLTGPLTNGDDTYKRTIRTRELLLDLGIRLDWAEDNAKIQLMPGGLLGYDTIYGLDFLRLALGERKHDILKFQVGRPNGNWVQLLNDRVIDGVIFCSGLGEVITCDSACQTCTKVPKDRNYVAAVMSCAGRYSFC</sequence>
<dbReference type="SUPFAM" id="SSF56112">
    <property type="entry name" value="Protein kinase-like (PK-like)"/>
    <property type="match status" value="1"/>
</dbReference>
<dbReference type="AlphaFoldDB" id="A0AAW0QY00"/>
<feature type="domain" description="Protein kinase" evidence="2">
    <location>
        <begin position="233"/>
        <end position="558"/>
    </location>
</feature>
<dbReference type="Pfam" id="PF00069">
    <property type="entry name" value="Pkinase"/>
    <property type="match status" value="1"/>
</dbReference>
<dbReference type="InterPro" id="IPR000719">
    <property type="entry name" value="Prot_kinase_dom"/>
</dbReference>
<evidence type="ECO:0000259" key="2">
    <source>
        <dbReference type="PROSITE" id="PS50011"/>
    </source>
</evidence>
<keyword evidence="3" id="KW-0418">Kinase</keyword>
<dbReference type="PROSITE" id="PS50011">
    <property type="entry name" value="PROTEIN_KINASE_DOM"/>
    <property type="match status" value="1"/>
</dbReference>
<dbReference type="Gene3D" id="1.10.510.10">
    <property type="entry name" value="Transferase(Phosphotransferase) domain 1"/>
    <property type="match status" value="1"/>
</dbReference>
<feature type="compositionally biased region" description="Polar residues" evidence="1">
    <location>
        <begin position="610"/>
        <end position="619"/>
    </location>
</feature>
<dbReference type="SMART" id="SM00220">
    <property type="entry name" value="S_TKc"/>
    <property type="match status" value="1"/>
</dbReference>
<evidence type="ECO:0000313" key="3">
    <source>
        <dbReference type="EMBL" id="KAK8115265.1"/>
    </source>
</evidence>
<keyword evidence="4" id="KW-1185">Reference proteome</keyword>
<organism evidence="3 4">
    <name type="scientific">Apiospora kogelbergensis</name>
    <dbReference type="NCBI Taxonomy" id="1337665"/>
    <lineage>
        <taxon>Eukaryota</taxon>
        <taxon>Fungi</taxon>
        <taxon>Dikarya</taxon>
        <taxon>Ascomycota</taxon>
        <taxon>Pezizomycotina</taxon>
        <taxon>Sordariomycetes</taxon>
        <taxon>Xylariomycetidae</taxon>
        <taxon>Amphisphaeriales</taxon>
        <taxon>Apiosporaceae</taxon>
        <taxon>Apiospora</taxon>
    </lineage>
</organism>
<evidence type="ECO:0000313" key="4">
    <source>
        <dbReference type="Proteomes" id="UP001392437"/>
    </source>
</evidence>
<dbReference type="PANTHER" id="PTHR24359:SF1">
    <property type="entry name" value="INHIBITOR OF NUCLEAR FACTOR KAPPA-B KINASE EPSILON SUBUNIT HOMOLOG 1-RELATED"/>
    <property type="match status" value="1"/>
</dbReference>
<dbReference type="Proteomes" id="UP001392437">
    <property type="component" value="Unassembled WGS sequence"/>
</dbReference>
<reference evidence="3 4" key="1">
    <citation type="submission" date="2023-01" db="EMBL/GenBank/DDBJ databases">
        <title>Analysis of 21 Apiospora genomes using comparative genomics revels a genus with tremendous synthesis potential of carbohydrate active enzymes and secondary metabolites.</title>
        <authorList>
            <person name="Sorensen T."/>
        </authorList>
    </citation>
    <scope>NUCLEOTIDE SEQUENCE [LARGE SCALE GENOMIC DNA]</scope>
    <source>
        <strain evidence="3 4">CBS 117206</strain>
    </source>
</reference>
<feature type="region of interest" description="Disordered" evidence="1">
    <location>
        <begin position="599"/>
        <end position="638"/>
    </location>
</feature>
<dbReference type="InterPro" id="IPR011009">
    <property type="entry name" value="Kinase-like_dom_sf"/>
</dbReference>
<dbReference type="GO" id="GO:0005524">
    <property type="term" value="F:ATP binding"/>
    <property type="evidence" value="ECO:0007669"/>
    <property type="project" value="InterPro"/>
</dbReference>
<feature type="compositionally biased region" description="Polar residues" evidence="1">
    <location>
        <begin position="628"/>
        <end position="638"/>
    </location>
</feature>
<dbReference type="PANTHER" id="PTHR24359">
    <property type="entry name" value="SERINE/THREONINE-PROTEIN KINASE SBK1"/>
    <property type="match status" value="1"/>
</dbReference>
<gene>
    <name evidence="3" type="ORF">PG999_007334</name>
</gene>
<dbReference type="GO" id="GO:0004674">
    <property type="term" value="F:protein serine/threonine kinase activity"/>
    <property type="evidence" value="ECO:0007669"/>
    <property type="project" value="TreeGrafter"/>
</dbReference>
<accession>A0AAW0QY00</accession>
<proteinExistence type="predicted"/>
<name>A0AAW0QY00_9PEZI</name>
<protein>
    <submittedName>
        <fullName evidence="3">Kinase-like protein</fullName>
    </submittedName>
</protein>
<evidence type="ECO:0000256" key="1">
    <source>
        <dbReference type="SAM" id="MobiDB-lite"/>
    </source>
</evidence>
<comment type="caution">
    <text evidence="3">The sequence shown here is derived from an EMBL/GenBank/DDBJ whole genome shotgun (WGS) entry which is preliminary data.</text>
</comment>
<keyword evidence="3" id="KW-0808">Transferase</keyword>
<dbReference type="EMBL" id="JAQQWP010000006">
    <property type="protein sequence ID" value="KAK8115265.1"/>
    <property type="molecule type" value="Genomic_DNA"/>
</dbReference>